<feature type="coiled-coil region" evidence="1">
    <location>
        <begin position="129"/>
        <end position="166"/>
    </location>
</feature>
<proteinExistence type="predicted"/>
<keyword evidence="1" id="KW-0175">Coiled coil</keyword>
<dbReference type="STRING" id="240159.A0A4U5UP62"/>
<feature type="region of interest" description="Disordered" evidence="2">
    <location>
        <begin position="293"/>
        <end position="334"/>
    </location>
</feature>
<dbReference type="GO" id="GO:0005886">
    <property type="term" value="C:plasma membrane"/>
    <property type="evidence" value="ECO:0007669"/>
    <property type="project" value="TreeGrafter"/>
</dbReference>
<keyword evidence="4" id="KW-1185">Reference proteome</keyword>
<dbReference type="PANTHER" id="PTHR12268:SF26">
    <property type="entry name" value="UTROPHIN"/>
    <property type="match status" value="1"/>
</dbReference>
<dbReference type="AlphaFoldDB" id="A0A4U5UP62"/>
<dbReference type="GO" id="GO:0045202">
    <property type="term" value="C:synapse"/>
    <property type="evidence" value="ECO:0007669"/>
    <property type="project" value="GOC"/>
</dbReference>
<feature type="coiled-coil region" evidence="1">
    <location>
        <begin position="200"/>
        <end position="230"/>
    </location>
</feature>
<dbReference type="EMBL" id="CM014086">
    <property type="protein sequence ID" value="TKS76130.1"/>
    <property type="molecule type" value="Genomic_DNA"/>
</dbReference>
<dbReference type="InterPro" id="IPR050774">
    <property type="entry name" value="KCMF1/Dystrophin"/>
</dbReference>
<evidence type="ECO:0000313" key="3">
    <source>
        <dbReference type="EMBL" id="TKS76130.1"/>
    </source>
</evidence>
<reference evidence="3 4" key="1">
    <citation type="submission" date="2019-01" db="EMBL/GenBank/DDBJ databases">
        <title>Genome Assembly of Collichthys lucidus.</title>
        <authorList>
            <person name="Cai M."/>
            <person name="Xiao S."/>
        </authorList>
    </citation>
    <scope>NUCLEOTIDE SEQUENCE [LARGE SCALE GENOMIC DNA]</scope>
    <source>
        <strain evidence="3">JT15FE1705JMU</strain>
        <tissue evidence="3">Muscle</tissue>
    </source>
</reference>
<name>A0A4U5UP62_COLLU</name>
<evidence type="ECO:0000256" key="2">
    <source>
        <dbReference type="SAM" id="MobiDB-lite"/>
    </source>
</evidence>
<dbReference type="Proteomes" id="UP000298787">
    <property type="component" value="Chromosome 9"/>
</dbReference>
<evidence type="ECO:0000313" key="4">
    <source>
        <dbReference type="Proteomes" id="UP000298787"/>
    </source>
</evidence>
<accession>A0A4U5UP62</accession>
<evidence type="ECO:0000256" key="1">
    <source>
        <dbReference type="SAM" id="Coils"/>
    </source>
</evidence>
<gene>
    <name evidence="3" type="ORF">D9C73_009708</name>
</gene>
<dbReference type="GO" id="GO:0099536">
    <property type="term" value="P:synaptic signaling"/>
    <property type="evidence" value="ECO:0007669"/>
    <property type="project" value="TreeGrafter"/>
</dbReference>
<organism evidence="3 4">
    <name type="scientific">Collichthys lucidus</name>
    <name type="common">Big head croaker</name>
    <name type="synonym">Sciaena lucida</name>
    <dbReference type="NCBI Taxonomy" id="240159"/>
    <lineage>
        <taxon>Eukaryota</taxon>
        <taxon>Metazoa</taxon>
        <taxon>Chordata</taxon>
        <taxon>Craniata</taxon>
        <taxon>Vertebrata</taxon>
        <taxon>Euteleostomi</taxon>
        <taxon>Actinopterygii</taxon>
        <taxon>Neopterygii</taxon>
        <taxon>Teleostei</taxon>
        <taxon>Neoteleostei</taxon>
        <taxon>Acanthomorphata</taxon>
        <taxon>Eupercaria</taxon>
        <taxon>Sciaenidae</taxon>
        <taxon>Collichthys</taxon>
    </lineage>
</organism>
<dbReference type="PANTHER" id="PTHR12268">
    <property type="entry name" value="E3 UBIQUITIN-PROTEIN LIGASE KCMF1"/>
    <property type="match status" value="1"/>
</dbReference>
<sequence length="334" mass="37767">MRDFTKVLKNKFRSKKYFAKHPRLGYLPVQTVLEGDNMETPVTLISMCPEQYELSQSPQLSHDDTHSRIEQYASRLAQMERSNGSLPTDSSSATGSMDDEHALILQYCQTLGGEGSPCSQPQSPAQILQAVEREERGELERIIARLEEEQRTLQREYEQLKEQHGQRGAPAGSPWESEGSFGHPDEADLLAEAKLLRQHKGRLEARMHILEEHNKQLESQLHRLRQLLHQPEVDSRVNGVSSPTVQDRVPLTENSAMLAGMQIRSTAVPFDAWQAGTELVVWVSWWVAAPGPMQGQGTDVEEEERQDTAGPVWDMRYSLDPREMESGMNTRQAA</sequence>
<protein>
    <submittedName>
        <fullName evidence="3">Utrophin Dystrophin-related protein 1</fullName>
    </submittedName>
</protein>